<gene>
    <name evidence="2" type="ORF">HFQ13_12430</name>
</gene>
<dbReference type="PANTHER" id="PTHR36573:SF1">
    <property type="entry name" value="INTERMEMBRANE PHOSPHOLIPID TRANSPORT SYSTEM BINDING PROTEIN MLAC"/>
    <property type="match status" value="1"/>
</dbReference>
<dbReference type="EMBL" id="JAAXYO010000180">
    <property type="protein sequence ID" value="MBU2788998.1"/>
    <property type="molecule type" value="Genomic_DNA"/>
</dbReference>
<comment type="caution">
    <text evidence="2">The sequence shown here is derived from an EMBL/GenBank/DDBJ whole genome shotgun (WGS) entry which is preliminary data.</text>
</comment>
<dbReference type="AlphaFoldDB" id="A0AAE2YS18"/>
<dbReference type="InterPro" id="IPR042245">
    <property type="entry name" value="Tgt2/MlaC_sf"/>
</dbReference>
<accession>A0AAE2YS18</accession>
<evidence type="ECO:0000313" key="2">
    <source>
        <dbReference type="EMBL" id="MBU2788998.1"/>
    </source>
</evidence>
<reference evidence="2" key="1">
    <citation type="journal article" date="2021" name="ISME J.">
        <title>Genomic evolution of the class Acidithiobacillia: deep-branching Proteobacteria living in extreme acidic conditions.</title>
        <authorList>
            <person name="Moya-Beltran A."/>
            <person name="Beard S."/>
            <person name="Rojas-Villalobos C."/>
            <person name="Issotta F."/>
            <person name="Gallardo Y."/>
            <person name="Ulloa R."/>
            <person name="Giaveno A."/>
            <person name="Degli Esposti M."/>
            <person name="Johnson D.B."/>
            <person name="Quatrini R."/>
        </authorList>
    </citation>
    <scope>NUCLEOTIDE SEQUENCE</scope>
    <source>
        <strain evidence="2">VAN18-1</strain>
    </source>
</reference>
<evidence type="ECO:0000256" key="1">
    <source>
        <dbReference type="SAM" id="SignalP"/>
    </source>
</evidence>
<dbReference type="NCBIfam" id="TIGR03481">
    <property type="entry name" value="HpnM"/>
    <property type="match status" value="1"/>
</dbReference>
<dbReference type="InterPro" id="IPR008869">
    <property type="entry name" value="MlaC/ttg2D"/>
</dbReference>
<organism evidence="2 3">
    <name type="scientific">Igneacidithiobacillus copahuensis</name>
    <dbReference type="NCBI Taxonomy" id="2724909"/>
    <lineage>
        <taxon>Bacteria</taxon>
        <taxon>Pseudomonadati</taxon>
        <taxon>Pseudomonadota</taxon>
        <taxon>Acidithiobacillia</taxon>
        <taxon>Acidithiobacillales</taxon>
        <taxon>Acidithiobacillaceae</taxon>
        <taxon>Igneacidithiobacillus</taxon>
    </lineage>
</organism>
<sequence length="216" mass="23536">MFRSIRLILPVLALGLVSAGSSVAWADAASGQTAAVSSPKATIENLDNALIATMKAGKDAGYQGRYKIIAPVVEKTFDFQRIGELALGTDWGKLNADQQKQFVKVLGEYTAATYAGRFDGYNGEHFAVVEAQQLRPGTMGVFTTFTMKNGRVHRFDYLLEQADGKDWKIINVVADGVSDLSMKRSEYTTMIKSKGFPALLAHLRKEIQAYASGTKS</sequence>
<keyword evidence="1" id="KW-0732">Signal</keyword>
<evidence type="ECO:0008006" key="4">
    <source>
        <dbReference type="Google" id="ProtNLM"/>
    </source>
</evidence>
<dbReference type="Proteomes" id="UP001197378">
    <property type="component" value="Unassembled WGS sequence"/>
</dbReference>
<dbReference type="Gene3D" id="3.10.450.710">
    <property type="entry name" value="Tgt2/MlaC"/>
    <property type="match status" value="1"/>
</dbReference>
<dbReference type="PIRSF" id="PIRSF004649">
    <property type="entry name" value="MlaC"/>
    <property type="match status" value="1"/>
</dbReference>
<feature type="chain" id="PRO_5042269138" description="Hopanoid biosynthesis protein HpnM" evidence="1">
    <location>
        <begin position="27"/>
        <end position="216"/>
    </location>
</feature>
<dbReference type="Pfam" id="PF05494">
    <property type="entry name" value="MlaC"/>
    <property type="match status" value="1"/>
</dbReference>
<dbReference type="RefSeq" id="WP_215872413.1">
    <property type="nucleotide sequence ID" value="NZ_JAAXYO010000180.1"/>
</dbReference>
<proteinExistence type="predicted"/>
<keyword evidence="3" id="KW-1185">Reference proteome</keyword>
<evidence type="ECO:0000313" key="3">
    <source>
        <dbReference type="Proteomes" id="UP001197378"/>
    </source>
</evidence>
<feature type="signal peptide" evidence="1">
    <location>
        <begin position="1"/>
        <end position="26"/>
    </location>
</feature>
<dbReference type="InterPro" id="IPR017842">
    <property type="entry name" value="Hopanoid_biosyn-assoc_HpnM"/>
</dbReference>
<dbReference type="PANTHER" id="PTHR36573">
    <property type="entry name" value="INTERMEMBRANE PHOSPHOLIPID TRANSPORT SYSTEM BINDING PROTEIN MLAC"/>
    <property type="match status" value="1"/>
</dbReference>
<protein>
    <recommendedName>
        <fullName evidence="4">Hopanoid biosynthesis protein HpnM</fullName>
    </recommendedName>
</protein>
<name>A0AAE2YS18_9PROT</name>